<proteinExistence type="inferred from homology"/>
<evidence type="ECO:0000256" key="1">
    <source>
        <dbReference type="ARBA" id="ARBA00008335"/>
    </source>
</evidence>
<name>A0A183IHG3_9BILA</name>
<evidence type="ECO:0000313" key="6">
    <source>
        <dbReference type="WBParaSite" id="SBAD_0000320201-mRNA-1"/>
    </source>
</evidence>
<dbReference type="Proteomes" id="UP000270296">
    <property type="component" value="Unassembled WGS sequence"/>
</dbReference>
<evidence type="ECO:0000256" key="3">
    <source>
        <dbReference type="SAM" id="Phobius"/>
    </source>
</evidence>
<evidence type="ECO:0000313" key="4">
    <source>
        <dbReference type="EMBL" id="VDO99848.1"/>
    </source>
</evidence>
<dbReference type="InterPro" id="IPR039672">
    <property type="entry name" value="MFS_2"/>
</dbReference>
<feature type="transmembrane region" description="Helical" evidence="3">
    <location>
        <begin position="193"/>
        <end position="211"/>
    </location>
</feature>
<feature type="transmembrane region" description="Helical" evidence="3">
    <location>
        <begin position="312"/>
        <end position="335"/>
    </location>
</feature>
<sequence length="413" mass="45774">MVDMNRSDGSDQAPGSSSAVSESQSADAEELHYLTWFQRFAFGFGHFYNDVCAGMWFTYLLVYFKKILLFSPFSAGNVFLVGQVADALSTPLIGIESDRVNSAVCCNWYGRRKSWHLIGTICVTISFPFIFNRCIGCTYEPVMTAEWVQLIYYIPFVVLFQFGWAAVQVAHLAMIPELTPCNNERTALNGIRYAFTVVASLVAFLLVWLFLKKSIGNQDVTPNDACAFSTSAYVSIGMGIVLTIAFHIFVPDKSSGMYLHKQTMKRAMAISSVEAVANGAVTQISTTTTDSKVQPNSVKAMTWRSWLKEPQFYEVGAIYMCVRLFNNVFMAYIPLYILDTQMLGKPGVAIGVVFGIGTCVWSFFKGLGYQIFGLAIALGISSALLIVNALALMTDMIGKDTVMNMKFLFLFCS</sequence>
<dbReference type="PANTHER" id="PTHR11328:SF28">
    <property type="entry name" value="MAJOR FACILITATOR SUPERFAMILY DOMAIN-CONTAINING PROTEIN 12"/>
    <property type="match status" value="1"/>
</dbReference>
<protein>
    <submittedName>
        <fullName evidence="6">Major facilitator superfamily domain-containing protein 12</fullName>
    </submittedName>
</protein>
<dbReference type="GO" id="GO:0005886">
    <property type="term" value="C:plasma membrane"/>
    <property type="evidence" value="ECO:0007669"/>
    <property type="project" value="TreeGrafter"/>
</dbReference>
<feature type="transmembrane region" description="Helical" evidence="3">
    <location>
        <begin position="151"/>
        <end position="173"/>
    </location>
</feature>
<keyword evidence="3" id="KW-0472">Membrane</keyword>
<dbReference type="OrthoDB" id="1730117at2759"/>
<feature type="region of interest" description="Disordered" evidence="2">
    <location>
        <begin position="1"/>
        <end position="22"/>
    </location>
</feature>
<reference evidence="6" key="1">
    <citation type="submission" date="2016-06" db="UniProtKB">
        <authorList>
            <consortium name="WormBaseParasite"/>
        </authorList>
    </citation>
    <scope>IDENTIFICATION</scope>
</reference>
<dbReference type="WBParaSite" id="SBAD_0000320201-mRNA-1">
    <property type="protein sequence ID" value="SBAD_0000320201-mRNA-1"/>
    <property type="gene ID" value="SBAD_0000320201"/>
</dbReference>
<comment type="similarity">
    <text evidence="1">Belongs to the major facilitator superfamily.</text>
</comment>
<keyword evidence="5" id="KW-1185">Reference proteome</keyword>
<keyword evidence="3" id="KW-1133">Transmembrane helix</keyword>
<feature type="transmembrane region" description="Helical" evidence="3">
    <location>
        <begin position="40"/>
        <end position="64"/>
    </location>
</feature>
<organism evidence="6">
    <name type="scientific">Soboliphyme baturini</name>
    <dbReference type="NCBI Taxonomy" id="241478"/>
    <lineage>
        <taxon>Eukaryota</taxon>
        <taxon>Metazoa</taxon>
        <taxon>Ecdysozoa</taxon>
        <taxon>Nematoda</taxon>
        <taxon>Enoplea</taxon>
        <taxon>Dorylaimia</taxon>
        <taxon>Dioctophymatida</taxon>
        <taxon>Dioctophymatoidea</taxon>
        <taxon>Soboliphymatidae</taxon>
        <taxon>Soboliphyme</taxon>
    </lineage>
</organism>
<evidence type="ECO:0000256" key="2">
    <source>
        <dbReference type="SAM" id="MobiDB-lite"/>
    </source>
</evidence>
<feature type="transmembrane region" description="Helical" evidence="3">
    <location>
        <begin position="371"/>
        <end position="393"/>
    </location>
</feature>
<feature type="transmembrane region" description="Helical" evidence="3">
    <location>
        <begin position="231"/>
        <end position="250"/>
    </location>
</feature>
<reference evidence="4 5" key="2">
    <citation type="submission" date="2018-11" db="EMBL/GenBank/DDBJ databases">
        <authorList>
            <consortium name="Pathogen Informatics"/>
        </authorList>
    </citation>
    <scope>NUCLEOTIDE SEQUENCE [LARGE SCALE GENOMIC DNA]</scope>
</reference>
<evidence type="ECO:0000313" key="5">
    <source>
        <dbReference type="Proteomes" id="UP000270296"/>
    </source>
</evidence>
<dbReference type="AlphaFoldDB" id="A0A183IHG3"/>
<dbReference type="FunFam" id="1.20.1250.20:FF:000431">
    <property type="entry name" value="Predicted protein"/>
    <property type="match status" value="1"/>
</dbReference>
<dbReference type="GO" id="GO:0008643">
    <property type="term" value="P:carbohydrate transport"/>
    <property type="evidence" value="ECO:0007669"/>
    <property type="project" value="InterPro"/>
</dbReference>
<dbReference type="Gene3D" id="1.20.1250.20">
    <property type="entry name" value="MFS general substrate transporter like domains"/>
    <property type="match status" value="1"/>
</dbReference>
<dbReference type="SUPFAM" id="SSF103473">
    <property type="entry name" value="MFS general substrate transporter"/>
    <property type="match status" value="1"/>
</dbReference>
<dbReference type="GO" id="GO:0015293">
    <property type="term" value="F:symporter activity"/>
    <property type="evidence" value="ECO:0007669"/>
    <property type="project" value="InterPro"/>
</dbReference>
<dbReference type="InterPro" id="IPR036259">
    <property type="entry name" value="MFS_trans_sf"/>
</dbReference>
<accession>A0A183IHG3</accession>
<dbReference type="PANTHER" id="PTHR11328">
    <property type="entry name" value="MAJOR FACILITATOR SUPERFAMILY DOMAIN-CONTAINING PROTEIN"/>
    <property type="match status" value="1"/>
</dbReference>
<feature type="transmembrane region" description="Helical" evidence="3">
    <location>
        <begin position="114"/>
        <end position="131"/>
    </location>
</feature>
<keyword evidence="3" id="KW-0812">Transmembrane</keyword>
<feature type="transmembrane region" description="Helical" evidence="3">
    <location>
        <begin position="347"/>
        <end position="364"/>
    </location>
</feature>
<gene>
    <name evidence="4" type="ORF">SBAD_LOCUS3058</name>
</gene>
<dbReference type="Pfam" id="PF13347">
    <property type="entry name" value="MFS_2"/>
    <property type="match status" value="1"/>
</dbReference>
<dbReference type="EMBL" id="UZAM01007545">
    <property type="protein sequence ID" value="VDO99848.1"/>
    <property type="molecule type" value="Genomic_DNA"/>
</dbReference>